<comment type="caution">
    <text evidence="1">The sequence shown here is derived from an EMBL/GenBank/DDBJ whole genome shotgun (WGS) entry which is preliminary data.</text>
</comment>
<name>A0A0L8JKZ4_STRVR</name>
<dbReference type="InterPro" id="IPR027434">
    <property type="entry name" value="Homing_endonucl"/>
</dbReference>
<dbReference type="Proteomes" id="UP000037023">
    <property type="component" value="Unassembled WGS sequence"/>
</dbReference>
<dbReference type="PATRIC" id="fig|1938.6.peg.6264"/>
<protein>
    <submittedName>
        <fullName evidence="1">Uncharacterized protein</fullName>
    </submittedName>
</protein>
<sequence>MLVNLVDGCAQAKNVVPGSAMWTLDGDRTVQTTVVDVTAVKGREAVDVVTDRMTFTAGPDLLLLTPDGWKRAADVAGATVAWTYAKKLCRERLTIWPGYEFGYFVGATCADGTVGKNYVSLVVNEEAFAARYAAALTACTGLSARLEAVTRPSGYLKRDLPGFRVRVVSSYLSDALRHYVGEDAHHMRQHFPRVVLRDIDTFEGFLDGYVEGDGCPIKGWNGRMITSANVPFLAEIAPIIGARFTPRAKAKGASQLCVSDRWADRGTFTPEHHPLDPPESSWIKVQEVRPRPALGTKPFTFYSYRLEPHPTFLLNGHLARESCVVLGRGER</sequence>
<proteinExistence type="predicted"/>
<dbReference type="Gene3D" id="3.10.28.10">
    <property type="entry name" value="Homing endonucleases"/>
    <property type="match status" value="1"/>
</dbReference>
<evidence type="ECO:0000313" key="2">
    <source>
        <dbReference type="Proteomes" id="UP000037023"/>
    </source>
</evidence>
<accession>A0A0L8JKZ4</accession>
<organism evidence="1 2">
    <name type="scientific">Streptomyces viridochromogenes</name>
    <dbReference type="NCBI Taxonomy" id="1938"/>
    <lineage>
        <taxon>Bacteria</taxon>
        <taxon>Bacillati</taxon>
        <taxon>Actinomycetota</taxon>
        <taxon>Actinomycetes</taxon>
        <taxon>Kitasatosporales</taxon>
        <taxon>Streptomycetaceae</taxon>
        <taxon>Streptomyces</taxon>
    </lineage>
</organism>
<dbReference type="AlphaFoldDB" id="A0A0L8JKZ4"/>
<gene>
    <name evidence="1" type="ORF">ADK34_29305</name>
</gene>
<dbReference type="EMBL" id="LGUP01000371">
    <property type="protein sequence ID" value="KOG14295.1"/>
    <property type="molecule type" value="Genomic_DNA"/>
</dbReference>
<reference evidence="1 2" key="1">
    <citation type="submission" date="2015-06" db="EMBL/GenBank/DDBJ databases">
        <authorList>
            <person name="Hoefler B.C."/>
            <person name="Straight P.D."/>
        </authorList>
    </citation>
    <scope>NUCLEOTIDE SEQUENCE [LARGE SCALE GENOMIC DNA]</scope>
    <source>
        <strain evidence="1 2">NRRL 3427</strain>
    </source>
</reference>
<evidence type="ECO:0000313" key="1">
    <source>
        <dbReference type="EMBL" id="KOG14295.1"/>
    </source>
</evidence>